<sequence length="96" mass="10916">MPYVLKHAESAELFACTLVNRYDLPYFGVKDWEDEEAAVREKAGFLEARGVGESSSWEVVPVTEMQLKLANVKLKNDPGRRVFLDEDGTLRLEKRG</sequence>
<evidence type="ECO:0000313" key="2">
    <source>
        <dbReference type="Proteomes" id="UP001589619"/>
    </source>
</evidence>
<organism evidence="1 2">
    <name type="scientific">Paenibacillus hodogayensis</name>
    <dbReference type="NCBI Taxonomy" id="279208"/>
    <lineage>
        <taxon>Bacteria</taxon>
        <taxon>Bacillati</taxon>
        <taxon>Bacillota</taxon>
        <taxon>Bacilli</taxon>
        <taxon>Bacillales</taxon>
        <taxon>Paenibacillaceae</taxon>
        <taxon>Paenibacillus</taxon>
    </lineage>
</organism>
<keyword evidence="2" id="KW-1185">Reference proteome</keyword>
<dbReference type="RefSeq" id="WP_344903243.1">
    <property type="nucleotide sequence ID" value="NZ_BAAAYO010000001.1"/>
</dbReference>
<gene>
    <name evidence="1" type="ORF">ACFFNY_14610</name>
</gene>
<accession>A0ABV5VXB5</accession>
<protein>
    <submittedName>
        <fullName evidence="1">Uncharacterized protein</fullName>
    </submittedName>
</protein>
<dbReference type="EMBL" id="JBHMAG010000012">
    <property type="protein sequence ID" value="MFB9752795.1"/>
    <property type="molecule type" value="Genomic_DNA"/>
</dbReference>
<reference evidence="1 2" key="1">
    <citation type="submission" date="2024-09" db="EMBL/GenBank/DDBJ databases">
        <authorList>
            <person name="Sun Q."/>
            <person name="Mori K."/>
        </authorList>
    </citation>
    <scope>NUCLEOTIDE SEQUENCE [LARGE SCALE GENOMIC DNA]</scope>
    <source>
        <strain evidence="1 2">JCM 12520</strain>
    </source>
</reference>
<proteinExistence type="predicted"/>
<comment type="caution">
    <text evidence="1">The sequence shown here is derived from an EMBL/GenBank/DDBJ whole genome shotgun (WGS) entry which is preliminary data.</text>
</comment>
<name>A0ABV5VXB5_9BACL</name>
<dbReference type="Proteomes" id="UP001589619">
    <property type="component" value="Unassembled WGS sequence"/>
</dbReference>
<evidence type="ECO:0000313" key="1">
    <source>
        <dbReference type="EMBL" id="MFB9752795.1"/>
    </source>
</evidence>